<evidence type="ECO:0000259" key="5">
    <source>
        <dbReference type="PROSITE" id="PS52004"/>
    </source>
</evidence>
<dbReference type="UniPathway" id="UPA00094"/>
<proteinExistence type="inferred from homology"/>
<dbReference type="InterPro" id="IPR020841">
    <property type="entry name" value="PKS_Beta-ketoAc_synthase_dom"/>
</dbReference>
<sequence length="399" mass="43174">MTKIFIHKPGIVSCVGNGLETHLTQLQLKDKKSLTQCENPFPNFAIRAGSFGIVKEELREFPENLPSHFRNRCNQLLWHALEQIEEQVQEVISKYGKHRVAVIMGTSTTGVDECDPYFLGKEKDIVLNQLFFSNPADFVKTAYNLTGVSFGISTACTSGARALISAARLLHCGFCDAVICGGVDNLSPLTLKGFDSLSVLSPENLNPFSENRQGTNIGEGAAVFVLTKEKLDNSALEYLGGGASCDSYHMSSPHPEGKGAIAALEQALSQAKLDAEQIGWVNLHGTATLHNDLMEAKAITSVLPPDVPCTSTKSYTGHTLGASGAIEAAILWGFVSPVYNQLGKLPLHLWDEKFDPQISPLNFTNQNSTWTKEKTRIGLSNSFAFGGNNAVIILGECNA</sequence>
<dbReference type="GO" id="GO:0005829">
    <property type="term" value="C:cytosol"/>
    <property type="evidence" value="ECO:0007669"/>
    <property type="project" value="TreeGrafter"/>
</dbReference>
<comment type="similarity">
    <text evidence="2 4">Belongs to the thiolase-like superfamily. Beta-ketoacyl-ACP synthases family.</text>
</comment>
<dbReference type="PROSITE" id="PS00606">
    <property type="entry name" value="KS3_1"/>
    <property type="match status" value="1"/>
</dbReference>
<dbReference type="InterPro" id="IPR018201">
    <property type="entry name" value="Ketoacyl_synth_AS"/>
</dbReference>
<dbReference type="GO" id="GO:0006633">
    <property type="term" value="P:fatty acid biosynthetic process"/>
    <property type="evidence" value="ECO:0007669"/>
    <property type="project" value="UniProtKB-UniPathway"/>
</dbReference>
<evidence type="ECO:0000256" key="3">
    <source>
        <dbReference type="ARBA" id="ARBA00022679"/>
    </source>
</evidence>
<protein>
    <submittedName>
        <fullName evidence="6">Beta-ketoacyl-[acyl-carrier-protein] synthase II</fullName>
    </submittedName>
</protein>
<evidence type="ECO:0000256" key="1">
    <source>
        <dbReference type="ARBA" id="ARBA00005194"/>
    </source>
</evidence>
<feature type="domain" description="Ketosynthase family 3 (KS3)" evidence="5">
    <location>
        <begin position="1"/>
        <end position="396"/>
    </location>
</feature>
<dbReference type="CDD" id="cd00834">
    <property type="entry name" value="KAS_I_II"/>
    <property type="match status" value="1"/>
</dbReference>
<dbReference type="OrthoDB" id="9808669at2"/>
<dbReference type="SUPFAM" id="SSF53901">
    <property type="entry name" value="Thiolase-like"/>
    <property type="match status" value="2"/>
</dbReference>
<accession>A0A3A1Y4H2</accession>
<dbReference type="InterPro" id="IPR014030">
    <property type="entry name" value="Ketoacyl_synth_N"/>
</dbReference>
<dbReference type="GO" id="GO:0004315">
    <property type="term" value="F:3-oxoacyl-[acyl-carrier-protein] synthase activity"/>
    <property type="evidence" value="ECO:0007669"/>
    <property type="project" value="InterPro"/>
</dbReference>
<dbReference type="RefSeq" id="WP_119525817.1">
    <property type="nucleotide sequence ID" value="NZ_NRHC01000151.1"/>
</dbReference>
<dbReference type="Pfam" id="PF02801">
    <property type="entry name" value="Ketoacyl-synt_C"/>
    <property type="match status" value="1"/>
</dbReference>
<dbReference type="PANTHER" id="PTHR11712">
    <property type="entry name" value="POLYKETIDE SYNTHASE-RELATED"/>
    <property type="match status" value="1"/>
</dbReference>
<organism evidence="6 7">
    <name type="scientific">Psittacicella hinzii</name>
    <dbReference type="NCBI Taxonomy" id="2028575"/>
    <lineage>
        <taxon>Bacteria</taxon>
        <taxon>Pseudomonadati</taxon>
        <taxon>Pseudomonadota</taxon>
        <taxon>Gammaproteobacteria</taxon>
        <taxon>Pasteurellales</taxon>
        <taxon>Psittacicellaceae</taxon>
        <taxon>Psittacicella</taxon>
    </lineage>
</organism>
<dbReference type="Gene3D" id="3.40.47.10">
    <property type="match status" value="1"/>
</dbReference>
<dbReference type="Pfam" id="PF00109">
    <property type="entry name" value="ketoacyl-synt"/>
    <property type="match status" value="1"/>
</dbReference>
<dbReference type="InterPro" id="IPR014031">
    <property type="entry name" value="Ketoacyl_synth_C"/>
</dbReference>
<dbReference type="AlphaFoldDB" id="A0A3A1Y4H2"/>
<evidence type="ECO:0000256" key="4">
    <source>
        <dbReference type="RuleBase" id="RU003694"/>
    </source>
</evidence>
<dbReference type="PROSITE" id="PS52004">
    <property type="entry name" value="KS3_2"/>
    <property type="match status" value="1"/>
</dbReference>
<name>A0A3A1Y4H2_9GAMM</name>
<comment type="pathway">
    <text evidence="1">Lipid metabolism; fatty acid biosynthesis.</text>
</comment>
<dbReference type="PANTHER" id="PTHR11712:SF320">
    <property type="entry name" value="BETA-KETOACYL SYNTHASE"/>
    <property type="match status" value="1"/>
</dbReference>
<comment type="caution">
    <text evidence="6">The sequence shown here is derived from an EMBL/GenBank/DDBJ whole genome shotgun (WGS) entry which is preliminary data.</text>
</comment>
<dbReference type="SMART" id="SM00825">
    <property type="entry name" value="PKS_KS"/>
    <property type="match status" value="1"/>
</dbReference>
<dbReference type="InterPro" id="IPR000794">
    <property type="entry name" value="Beta-ketoacyl_synthase"/>
</dbReference>
<dbReference type="InterPro" id="IPR016039">
    <property type="entry name" value="Thiolase-like"/>
</dbReference>
<evidence type="ECO:0000313" key="7">
    <source>
        <dbReference type="Proteomes" id="UP000265691"/>
    </source>
</evidence>
<keyword evidence="7" id="KW-1185">Reference proteome</keyword>
<dbReference type="EMBL" id="NRHC01000151">
    <property type="protein sequence ID" value="RIY31047.1"/>
    <property type="molecule type" value="Genomic_DNA"/>
</dbReference>
<dbReference type="Proteomes" id="UP000265691">
    <property type="component" value="Unassembled WGS sequence"/>
</dbReference>
<evidence type="ECO:0000256" key="2">
    <source>
        <dbReference type="ARBA" id="ARBA00008467"/>
    </source>
</evidence>
<keyword evidence="3 4" id="KW-0808">Transferase</keyword>
<reference evidence="6 7" key="1">
    <citation type="submission" date="2017-08" db="EMBL/GenBank/DDBJ databases">
        <title>Reclassification of Bisgaard taxon 37 and 44.</title>
        <authorList>
            <person name="Christensen H."/>
        </authorList>
    </citation>
    <scope>NUCLEOTIDE SEQUENCE [LARGE SCALE GENOMIC DNA]</scope>
    <source>
        <strain evidence="6 7">B96_3</strain>
    </source>
</reference>
<dbReference type="NCBIfam" id="NF006618">
    <property type="entry name" value="PRK09185.1"/>
    <property type="match status" value="1"/>
</dbReference>
<gene>
    <name evidence="6" type="ORF">CKF54_07990</name>
</gene>
<evidence type="ECO:0000313" key="6">
    <source>
        <dbReference type="EMBL" id="RIY31047.1"/>
    </source>
</evidence>